<feature type="region of interest" description="Disordered" evidence="1">
    <location>
        <begin position="1"/>
        <end position="35"/>
    </location>
</feature>
<reference evidence="2" key="3">
    <citation type="submission" date="2025-08" db="UniProtKB">
        <authorList>
            <consortium name="Ensembl"/>
        </authorList>
    </citation>
    <scope>IDENTIFICATION</scope>
</reference>
<gene>
    <name evidence="2" type="primary">LOC100179505</name>
</gene>
<organism evidence="2 3">
    <name type="scientific">Ciona intestinalis</name>
    <name type="common">Transparent sea squirt</name>
    <name type="synonym">Ascidia intestinalis</name>
    <dbReference type="NCBI Taxonomy" id="7719"/>
    <lineage>
        <taxon>Eukaryota</taxon>
        <taxon>Metazoa</taxon>
        <taxon>Chordata</taxon>
        <taxon>Tunicata</taxon>
        <taxon>Ascidiacea</taxon>
        <taxon>Phlebobranchia</taxon>
        <taxon>Cionidae</taxon>
        <taxon>Ciona</taxon>
    </lineage>
</organism>
<feature type="region of interest" description="Disordered" evidence="1">
    <location>
        <begin position="102"/>
        <end position="121"/>
    </location>
</feature>
<accession>H2XUR0</accession>
<reference evidence="3" key="1">
    <citation type="journal article" date="2002" name="Science">
        <title>The draft genome of Ciona intestinalis: insights into chordate and vertebrate origins.</title>
        <authorList>
            <person name="Dehal P."/>
            <person name="Satou Y."/>
            <person name="Campbell R.K."/>
            <person name="Chapman J."/>
            <person name="Degnan B."/>
            <person name="De Tomaso A."/>
            <person name="Davidson B."/>
            <person name="Di Gregorio A."/>
            <person name="Gelpke M."/>
            <person name="Goodstein D.M."/>
            <person name="Harafuji N."/>
            <person name="Hastings K.E."/>
            <person name="Ho I."/>
            <person name="Hotta K."/>
            <person name="Huang W."/>
            <person name="Kawashima T."/>
            <person name="Lemaire P."/>
            <person name="Martinez D."/>
            <person name="Meinertzhagen I.A."/>
            <person name="Necula S."/>
            <person name="Nonaka M."/>
            <person name="Putnam N."/>
            <person name="Rash S."/>
            <person name="Saiga H."/>
            <person name="Satake M."/>
            <person name="Terry A."/>
            <person name="Yamada L."/>
            <person name="Wang H.G."/>
            <person name="Awazu S."/>
            <person name="Azumi K."/>
            <person name="Boore J."/>
            <person name="Branno M."/>
            <person name="Chin-Bow S."/>
            <person name="DeSantis R."/>
            <person name="Doyle S."/>
            <person name="Francino P."/>
            <person name="Keys D.N."/>
            <person name="Haga S."/>
            <person name="Hayashi H."/>
            <person name="Hino K."/>
            <person name="Imai K.S."/>
            <person name="Inaba K."/>
            <person name="Kano S."/>
            <person name="Kobayashi K."/>
            <person name="Kobayashi M."/>
            <person name="Lee B.I."/>
            <person name="Makabe K.W."/>
            <person name="Manohar C."/>
            <person name="Matassi G."/>
            <person name="Medina M."/>
            <person name="Mochizuki Y."/>
            <person name="Mount S."/>
            <person name="Morishita T."/>
            <person name="Miura S."/>
            <person name="Nakayama A."/>
            <person name="Nishizaka S."/>
            <person name="Nomoto H."/>
            <person name="Ohta F."/>
            <person name="Oishi K."/>
            <person name="Rigoutsos I."/>
            <person name="Sano M."/>
            <person name="Sasaki A."/>
            <person name="Sasakura Y."/>
            <person name="Shoguchi E."/>
            <person name="Shin-i T."/>
            <person name="Spagnuolo A."/>
            <person name="Stainier D."/>
            <person name="Suzuki M.M."/>
            <person name="Tassy O."/>
            <person name="Takatori N."/>
            <person name="Tokuoka M."/>
            <person name="Yagi K."/>
            <person name="Yoshizaki F."/>
            <person name="Wada S."/>
            <person name="Zhang C."/>
            <person name="Hyatt P.D."/>
            <person name="Larimer F."/>
            <person name="Detter C."/>
            <person name="Doggett N."/>
            <person name="Glavina T."/>
            <person name="Hawkins T."/>
            <person name="Richardson P."/>
            <person name="Lucas S."/>
            <person name="Kohara Y."/>
            <person name="Levine M."/>
            <person name="Satoh N."/>
            <person name="Rokhsar D.S."/>
        </authorList>
    </citation>
    <scope>NUCLEOTIDE SEQUENCE [LARGE SCALE GENOMIC DNA]</scope>
</reference>
<dbReference type="Proteomes" id="UP000008144">
    <property type="component" value="Chromosome 9"/>
</dbReference>
<dbReference type="EMBL" id="EAAA01002808">
    <property type="status" value="NOT_ANNOTATED_CDS"/>
    <property type="molecule type" value="Genomic_DNA"/>
</dbReference>
<dbReference type="Pfam" id="PF17662">
    <property type="entry name" value="DUF5524"/>
    <property type="match status" value="1"/>
</dbReference>
<reference evidence="2" key="2">
    <citation type="journal article" date="2008" name="Genome Biol.">
        <title>Improved genome assembly and evidence-based global gene model set for the chordate Ciona intestinalis: new insight into intron and operon populations.</title>
        <authorList>
            <person name="Satou Y."/>
            <person name="Mineta K."/>
            <person name="Ogasawara M."/>
            <person name="Sasakura Y."/>
            <person name="Shoguchi E."/>
            <person name="Ueno K."/>
            <person name="Yamada L."/>
            <person name="Matsumoto J."/>
            <person name="Wasserscheid J."/>
            <person name="Dewar K."/>
            <person name="Wiley G.B."/>
            <person name="Macmil S.L."/>
            <person name="Roe B.A."/>
            <person name="Zeller R.W."/>
            <person name="Hastings K.E."/>
            <person name="Lemaire P."/>
            <person name="Lindquist E."/>
            <person name="Endo T."/>
            <person name="Hotta K."/>
            <person name="Inaba K."/>
        </authorList>
    </citation>
    <scope>NUCLEOTIDE SEQUENCE [LARGE SCALE GENOMIC DNA]</scope>
    <source>
        <strain evidence="2">wild type</strain>
    </source>
</reference>
<feature type="region of interest" description="Disordered" evidence="1">
    <location>
        <begin position="146"/>
        <end position="166"/>
    </location>
</feature>
<name>A0A1W3JJ95_CIOIN</name>
<protein>
    <submittedName>
        <fullName evidence="2">Uncharacterized protein</fullName>
    </submittedName>
</protein>
<dbReference type="GeneTree" id="ENSGT00390000014376"/>
<dbReference type="InParanoid" id="A0A1W3JJ95"/>
<dbReference type="RefSeq" id="XP_002130651.1">
    <property type="nucleotide sequence ID" value="XM_002130615.5"/>
</dbReference>
<dbReference type="InterPro" id="IPR040247">
    <property type="entry name" value="DUF5524"/>
</dbReference>
<dbReference type="AlphaFoldDB" id="A0A1W3JJ95"/>
<dbReference type="Ensembl" id="ENSCINT00000034477.1">
    <property type="protein sequence ID" value="ENSCINP00000033394.1"/>
    <property type="gene ID" value="ENSCING00000023051.1"/>
</dbReference>
<accession>A0A1W3JJ95</accession>
<dbReference type="OMA" id="KSEWFGH"/>
<dbReference type="PANTHER" id="PTHR31097:SF2">
    <property type="entry name" value="CHROMOSOME 7 OPEN READING FRAME 57"/>
    <property type="match status" value="1"/>
</dbReference>
<dbReference type="PANTHER" id="PTHR31097">
    <property type="entry name" value="SI:DKEY-276J7.1"/>
    <property type="match status" value="1"/>
</dbReference>
<evidence type="ECO:0000313" key="2">
    <source>
        <dbReference type="Ensembl" id="ENSCINP00000033394.1"/>
    </source>
</evidence>
<reference evidence="2" key="4">
    <citation type="submission" date="2025-09" db="UniProtKB">
        <authorList>
            <consortium name="Ensembl"/>
        </authorList>
    </citation>
    <scope>IDENTIFICATION</scope>
</reference>
<proteinExistence type="predicted"/>
<dbReference type="OrthoDB" id="10012494at2759"/>
<keyword evidence="3" id="KW-1185">Reference proteome</keyword>
<sequence>MSAESGDYMKPASQIPGLSDIMPEDESEKRKNYIKSTDSDYVKLSKQGGAKDLLTINSNVKNDAPVDYPKSEWFGHHGMDDQEQQKTLAERQWKAPDYMVYSQDAKPSSGNRGAVVDAEKPRALTAREERLLIQAKYQGTSVPYQSDNLSYWERKEEPPLRSRRHK</sequence>
<dbReference type="GeneID" id="100179505"/>
<evidence type="ECO:0000313" key="3">
    <source>
        <dbReference type="Proteomes" id="UP000008144"/>
    </source>
</evidence>
<dbReference type="KEGG" id="cin:100179505"/>
<evidence type="ECO:0000256" key="1">
    <source>
        <dbReference type="SAM" id="MobiDB-lite"/>
    </source>
</evidence>
<dbReference type="STRING" id="7719.ENSCINP00000033394"/>